<name>A0A8K0K1I1_LADFU</name>
<evidence type="ECO:0000256" key="4">
    <source>
        <dbReference type="ARBA" id="ARBA00022729"/>
    </source>
</evidence>
<dbReference type="InterPro" id="IPR039670">
    <property type="entry name" value="NPC2-like"/>
</dbReference>
<proteinExistence type="inferred from homology"/>
<comment type="similarity">
    <text evidence="2">Belongs to the NPC2 family.</text>
</comment>
<dbReference type="InterPro" id="IPR003172">
    <property type="entry name" value="ML_dom"/>
</dbReference>
<dbReference type="SMART" id="SM00737">
    <property type="entry name" value="ML"/>
    <property type="match status" value="1"/>
</dbReference>
<organism evidence="8 9">
    <name type="scientific">Ladona fulva</name>
    <name type="common">Scarce chaser dragonfly</name>
    <name type="synonym">Libellula fulva</name>
    <dbReference type="NCBI Taxonomy" id="123851"/>
    <lineage>
        <taxon>Eukaryota</taxon>
        <taxon>Metazoa</taxon>
        <taxon>Ecdysozoa</taxon>
        <taxon>Arthropoda</taxon>
        <taxon>Hexapoda</taxon>
        <taxon>Insecta</taxon>
        <taxon>Pterygota</taxon>
        <taxon>Palaeoptera</taxon>
        <taxon>Odonata</taxon>
        <taxon>Epiprocta</taxon>
        <taxon>Anisoptera</taxon>
        <taxon>Libelluloidea</taxon>
        <taxon>Libellulidae</taxon>
        <taxon>Ladona</taxon>
    </lineage>
</organism>
<comment type="subcellular location">
    <subcellularLocation>
        <location evidence="1">Secreted</location>
    </subcellularLocation>
</comment>
<dbReference type="Gene3D" id="2.60.40.770">
    <property type="match status" value="1"/>
</dbReference>
<evidence type="ECO:0000256" key="2">
    <source>
        <dbReference type="ARBA" id="ARBA00006370"/>
    </source>
</evidence>
<dbReference type="PANTHER" id="PTHR11306:SF68">
    <property type="entry name" value="NPC INTRACELLULAR CHOLESTEROL TRANSPORTER 2"/>
    <property type="match status" value="1"/>
</dbReference>
<reference evidence="8" key="1">
    <citation type="submission" date="2013-04" db="EMBL/GenBank/DDBJ databases">
        <authorList>
            <person name="Qu J."/>
            <person name="Murali S.C."/>
            <person name="Bandaranaike D."/>
            <person name="Bellair M."/>
            <person name="Blankenburg K."/>
            <person name="Chao H."/>
            <person name="Dinh H."/>
            <person name="Doddapaneni H."/>
            <person name="Downs B."/>
            <person name="Dugan-Rocha S."/>
            <person name="Elkadiri S."/>
            <person name="Gnanaolivu R.D."/>
            <person name="Hernandez B."/>
            <person name="Javaid M."/>
            <person name="Jayaseelan J.C."/>
            <person name="Lee S."/>
            <person name="Li M."/>
            <person name="Ming W."/>
            <person name="Munidasa M."/>
            <person name="Muniz J."/>
            <person name="Nguyen L."/>
            <person name="Ongeri F."/>
            <person name="Osuji N."/>
            <person name="Pu L.-L."/>
            <person name="Puazo M."/>
            <person name="Qu C."/>
            <person name="Quiroz J."/>
            <person name="Raj R."/>
            <person name="Weissenberger G."/>
            <person name="Xin Y."/>
            <person name="Zou X."/>
            <person name="Han Y."/>
            <person name="Richards S."/>
            <person name="Worley K."/>
            <person name="Muzny D."/>
            <person name="Gibbs R."/>
        </authorList>
    </citation>
    <scope>NUCLEOTIDE SEQUENCE</scope>
    <source>
        <strain evidence="8">Sampled in the wild</strain>
    </source>
</reference>
<evidence type="ECO:0000256" key="3">
    <source>
        <dbReference type="ARBA" id="ARBA00022525"/>
    </source>
</evidence>
<feature type="signal peptide" evidence="6">
    <location>
        <begin position="1"/>
        <end position="22"/>
    </location>
</feature>
<dbReference type="CDD" id="cd00916">
    <property type="entry name" value="Npc2_like"/>
    <property type="match status" value="1"/>
</dbReference>
<dbReference type="GO" id="GO:0032367">
    <property type="term" value="P:intracellular cholesterol transport"/>
    <property type="evidence" value="ECO:0007669"/>
    <property type="project" value="InterPro"/>
</dbReference>
<dbReference type="InterPro" id="IPR033916">
    <property type="entry name" value="ML_Npc2-like"/>
</dbReference>
<dbReference type="PANTHER" id="PTHR11306">
    <property type="entry name" value="NIEMANN PICK TYPE C2 PROTEIN NPC2-RELATED"/>
    <property type="match status" value="1"/>
</dbReference>
<evidence type="ECO:0000256" key="6">
    <source>
        <dbReference type="SAM" id="SignalP"/>
    </source>
</evidence>
<evidence type="ECO:0000313" key="9">
    <source>
        <dbReference type="Proteomes" id="UP000792457"/>
    </source>
</evidence>
<evidence type="ECO:0000313" key="8">
    <source>
        <dbReference type="EMBL" id="KAG8226268.1"/>
    </source>
</evidence>
<evidence type="ECO:0000256" key="1">
    <source>
        <dbReference type="ARBA" id="ARBA00004613"/>
    </source>
</evidence>
<protein>
    <recommendedName>
        <fullName evidence="7">MD-2-related lipid-recognition domain-containing protein</fullName>
    </recommendedName>
</protein>
<keyword evidence="3" id="KW-0964">Secreted</keyword>
<gene>
    <name evidence="8" type="ORF">J437_LFUL004825</name>
</gene>
<dbReference type="SUPFAM" id="SSF81296">
    <property type="entry name" value="E set domains"/>
    <property type="match status" value="1"/>
</dbReference>
<evidence type="ECO:0000256" key="5">
    <source>
        <dbReference type="ARBA" id="ARBA00023157"/>
    </source>
</evidence>
<dbReference type="Proteomes" id="UP000792457">
    <property type="component" value="Unassembled WGS sequence"/>
</dbReference>
<keyword evidence="5" id="KW-1015">Disulfide bond</keyword>
<keyword evidence="9" id="KW-1185">Reference proteome</keyword>
<reference evidence="8" key="2">
    <citation type="submission" date="2017-10" db="EMBL/GenBank/DDBJ databases">
        <title>Ladona fulva Genome sequencing and assembly.</title>
        <authorList>
            <person name="Murali S."/>
            <person name="Richards S."/>
            <person name="Bandaranaike D."/>
            <person name="Bellair M."/>
            <person name="Blankenburg K."/>
            <person name="Chao H."/>
            <person name="Dinh H."/>
            <person name="Doddapaneni H."/>
            <person name="Dugan-Rocha S."/>
            <person name="Elkadiri S."/>
            <person name="Gnanaolivu R."/>
            <person name="Hernandez B."/>
            <person name="Skinner E."/>
            <person name="Javaid M."/>
            <person name="Lee S."/>
            <person name="Li M."/>
            <person name="Ming W."/>
            <person name="Munidasa M."/>
            <person name="Muniz J."/>
            <person name="Nguyen L."/>
            <person name="Hughes D."/>
            <person name="Osuji N."/>
            <person name="Pu L.-L."/>
            <person name="Puazo M."/>
            <person name="Qu C."/>
            <person name="Quiroz J."/>
            <person name="Raj R."/>
            <person name="Weissenberger G."/>
            <person name="Xin Y."/>
            <person name="Zou X."/>
            <person name="Han Y."/>
            <person name="Worley K."/>
            <person name="Muzny D."/>
            <person name="Gibbs R."/>
        </authorList>
    </citation>
    <scope>NUCLEOTIDE SEQUENCE</scope>
    <source>
        <strain evidence="8">Sampled in the wild</strain>
    </source>
</reference>
<dbReference type="GO" id="GO:0005576">
    <property type="term" value="C:extracellular region"/>
    <property type="evidence" value="ECO:0007669"/>
    <property type="project" value="UniProtKB-SubCell"/>
</dbReference>
<sequence>MEEFGCVRILVLLISAITLGSCVNIEDCGSKIGNFSNVAVTNCDHSPVCILRRNTNVTIQFDFTPHTNIQKVKSVVHGIEMGIPIPFPFPDADACSHGLNCPLFKGKTYSYRATLQVLKKYPRVRVQVKWELKNEDKRDIACLLIPAQIK</sequence>
<accession>A0A8K0K1I1</accession>
<evidence type="ECO:0000259" key="7">
    <source>
        <dbReference type="SMART" id="SM00737"/>
    </source>
</evidence>
<feature type="domain" description="MD-2-related lipid-recognition" evidence="7">
    <location>
        <begin position="25"/>
        <end position="147"/>
    </location>
</feature>
<keyword evidence="4 6" id="KW-0732">Signal</keyword>
<dbReference type="OrthoDB" id="4937502at2759"/>
<dbReference type="InterPro" id="IPR014756">
    <property type="entry name" value="Ig_E-set"/>
</dbReference>
<dbReference type="AlphaFoldDB" id="A0A8K0K1I1"/>
<dbReference type="FunFam" id="2.60.40.770:FF:000001">
    <property type="entry name" value="NPC intracellular cholesterol transporter 2"/>
    <property type="match status" value="1"/>
</dbReference>
<dbReference type="GO" id="GO:0032934">
    <property type="term" value="F:sterol binding"/>
    <property type="evidence" value="ECO:0007669"/>
    <property type="project" value="InterPro"/>
</dbReference>
<feature type="chain" id="PRO_5035422847" description="MD-2-related lipid-recognition domain-containing protein" evidence="6">
    <location>
        <begin position="23"/>
        <end position="150"/>
    </location>
</feature>
<comment type="caution">
    <text evidence="8">The sequence shown here is derived from an EMBL/GenBank/DDBJ whole genome shotgun (WGS) entry which is preliminary data.</text>
</comment>
<dbReference type="EMBL" id="KZ308273">
    <property type="protein sequence ID" value="KAG8226268.1"/>
    <property type="molecule type" value="Genomic_DNA"/>
</dbReference>
<dbReference type="Pfam" id="PF02221">
    <property type="entry name" value="E1_DerP2_DerF2"/>
    <property type="match status" value="1"/>
</dbReference>